<dbReference type="Proteomes" id="UP000007879">
    <property type="component" value="Unassembled WGS sequence"/>
</dbReference>
<feature type="compositionally biased region" description="Basic and acidic residues" evidence="6">
    <location>
        <begin position="457"/>
        <end position="469"/>
    </location>
</feature>
<feature type="region of interest" description="Disordered" evidence="6">
    <location>
        <begin position="449"/>
        <end position="469"/>
    </location>
</feature>
<dbReference type="GO" id="GO:0005930">
    <property type="term" value="C:axoneme"/>
    <property type="evidence" value="ECO:0007669"/>
    <property type="project" value="TreeGrafter"/>
</dbReference>
<dbReference type="PROSITE" id="PS51450">
    <property type="entry name" value="LRR"/>
    <property type="match status" value="3"/>
</dbReference>
<keyword evidence="4" id="KW-0969">Cilium</keyword>
<feature type="compositionally biased region" description="Polar residues" evidence="6">
    <location>
        <begin position="100"/>
        <end position="112"/>
    </location>
</feature>
<keyword evidence="3" id="KW-0677">Repeat</keyword>
<evidence type="ECO:0000313" key="7">
    <source>
        <dbReference type="EnsemblMetazoa" id="XP_011410272.2"/>
    </source>
</evidence>
<dbReference type="GO" id="GO:0070840">
    <property type="term" value="F:dynein complex binding"/>
    <property type="evidence" value="ECO:0007669"/>
    <property type="project" value="TreeGrafter"/>
</dbReference>
<dbReference type="GO" id="GO:0035082">
    <property type="term" value="P:axoneme assembly"/>
    <property type="evidence" value="ECO:0007669"/>
    <property type="project" value="TreeGrafter"/>
</dbReference>
<dbReference type="AlphaFoldDB" id="A0AAN0IUS1"/>
<keyword evidence="8" id="KW-1185">Reference proteome</keyword>
<comment type="subcellular location">
    <subcellularLocation>
        <location evidence="1">Cell projection</location>
        <location evidence="1">Cilium</location>
    </subcellularLocation>
</comment>
<name>A0AAN0IUS1_AMPQE</name>
<feature type="compositionally biased region" description="Basic and acidic residues" evidence="6">
    <location>
        <begin position="48"/>
        <end position="64"/>
    </location>
</feature>
<feature type="region of interest" description="Disordered" evidence="6">
    <location>
        <begin position="1"/>
        <end position="112"/>
    </location>
</feature>
<dbReference type="RefSeq" id="XP_011410272.2">
    <property type="nucleotide sequence ID" value="XM_011411970.2"/>
</dbReference>
<protein>
    <recommendedName>
        <fullName evidence="9">Dynein assembly factor 1, axonemal homolog</fullName>
    </recommendedName>
</protein>
<feature type="compositionally biased region" description="Acidic residues" evidence="6">
    <location>
        <begin position="514"/>
        <end position="525"/>
    </location>
</feature>
<dbReference type="InterPro" id="IPR001611">
    <property type="entry name" value="Leu-rich_rpt"/>
</dbReference>
<accession>A0AAN0IUS1</accession>
<evidence type="ECO:0000256" key="1">
    <source>
        <dbReference type="ARBA" id="ARBA00004138"/>
    </source>
</evidence>
<feature type="compositionally biased region" description="Basic and acidic residues" evidence="6">
    <location>
        <begin position="228"/>
        <end position="237"/>
    </location>
</feature>
<feature type="compositionally biased region" description="Low complexity" evidence="6">
    <location>
        <begin position="549"/>
        <end position="558"/>
    </location>
</feature>
<feature type="compositionally biased region" description="Polar residues" evidence="6">
    <location>
        <begin position="76"/>
        <end position="89"/>
    </location>
</feature>
<keyword evidence="2" id="KW-0433">Leucine-rich repeat</keyword>
<dbReference type="PANTHER" id="PTHR45973">
    <property type="entry name" value="PROTEIN PHOSPHATASE 1 REGULATORY SUBUNIT SDS22-RELATED"/>
    <property type="match status" value="1"/>
</dbReference>
<dbReference type="KEGG" id="aqu:100635253"/>
<feature type="compositionally biased region" description="Acidic residues" evidence="6">
    <location>
        <begin position="65"/>
        <end position="74"/>
    </location>
</feature>
<evidence type="ECO:0000313" key="8">
    <source>
        <dbReference type="Proteomes" id="UP000007879"/>
    </source>
</evidence>
<sequence length="740" mass="81494">MMEDNGPPPPVEGRASEEGEEIGDIRESDSIETGWVVVSKGPEEEITDELREEKEEDKGNKDNDCFNEGEEDTLIDSINNSDVPTNNEEIPNVSKEETLGTGTEPNDDNVTGMTDDHVTGSTGTTSDHVTGNTGTIDDCVTGSTGTTSDHVTGSTGTTSDHVTGNTGTIDDCVTGSTGTTSDHVTGSTGTTGDHVTGSTRTTGDHVTGSTGTINDHVTGSTGTTGDRVTGRKVEEKDTGPRMTKKFLKELCKKNKLYTTPYLNDVLYLHFKGFSRIENLDEYTGLRCLWLESNGILRIENIDHLTELRALFLHQNLIRRIENLDSLQLLDTLNLSNNMITKIENLRCLPVLKSLQIAHNNIQTASDIEELVHCSSLSCVDISHNRLDDKQVVSVFFAMPELRVLNLMANQVIRELPNYRKSLICGIEQLQYLDDRPVFPKDRACAEAWQKGGVQEEQAERQRWNEREQEKIRKSITGLAKIRAEAIKRRYREKQLEAKARGEEADLSSSSISDSNEESEDEEENKMEEGEREESPASLEDPPPLEDVTASLSSPPSDAPLVIEEIPFIKPSVPVAEQIFLDEEVGLFSTRGGEGEGRKTGGAVKLIEQVGRGLESIETIEEVNKATASGDDKWAGRISPVAHISPEPVDILVEELDEASLFETAGKVSKDIIQEFDSAMSKIKEKEPSELTQEEKIWSVASRGGSTLPEDSVQLDDETNLKIKKTVTEFKKHRDTTSLAF</sequence>
<keyword evidence="5" id="KW-0966">Cell projection</keyword>
<feature type="compositionally biased region" description="Polar residues" evidence="6">
    <location>
        <begin position="176"/>
        <end position="201"/>
    </location>
</feature>
<reference evidence="8" key="1">
    <citation type="journal article" date="2010" name="Nature">
        <title>The Amphimedon queenslandica genome and the evolution of animal complexity.</title>
        <authorList>
            <person name="Srivastava M."/>
            <person name="Simakov O."/>
            <person name="Chapman J."/>
            <person name="Fahey B."/>
            <person name="Gauthier M.E."/>
            <person name="Mitros T."/>
            <person name="Richards G.S."/>
            <person name="Conaco C."/>
            <person name="Dacre M."/>
            <person name="Hellsten U."/>
            <person name="Larroux C."/>
            <person name="Putnam N.H."/>
            <person name="Stanke M."/>
            <person name="Adamska M."/>
            <person name="Darling A."/>
            <person name="Degnan S.M."/>
            <person name="Oakley T.H."/>
            <person name="Plachetzki D.C."/>
            <person name="Zhai Y."/>
            <person name="Adamski M."/>
            <person name="Calcino A."/>
            <person name="Cummins S.F."/>
            <person name="Goodstein D.M."/>
            <person name="Harris C."/>
            <person name="Jackson D.J."/>
            <person name="Leys S.P."/>
            <person name="Shu S."/>
            <person name="Woodcroft B.J."/>
            <person name="Vervoort M."/>
            <person name="Kosik K.S."/>
            <person name="Manning G."/>
            <person name="Degnan B.M."/>
            <person name="Rokhsar D.S."/>
        </authorList>
    </citation>
    <scope>NUCLEOTIDE SEQUENCE [LARGE SCALE GENOMIC DNA]</scope>
</reference>
<dbReference type="FunFam" id="3.80.10.10:FF:000166">
    <property type="entry name" value="Dynein assembly factor 1, axonemal"/>
    <property type="match status" value="1"/>
</dbReference>
<dbReference type="GeneID" id="100635253"/>
<organism evidence="7 8">
    <name type="scientific">Amphimedon queenslandica</name>
    <name type="common">Sponge</name>
    <dbReference type="NCBI Taxonomy" id="400682"/>
    <lineage>
        <taxon>Eukaryota</taxon>
        <taxon>Metazoa</taxon>
        <taxon>Porifera</taxon>
        <taxon>Demospongiae</taxon>
        <taxon>Heteroscleromorpha</taxon>
        <taxon>Haplosclerida</taxon>
        <taxon>Niphatidae</taxon>
        <taxon>Amphimedon</taxon>
    </lineage>
</organism>
<evidence type="ECO:0000256" key="2">
    <source>
        <dbReference type="ARBA" id="ARBA00022614"/>
    </source>
</evidence>
<dbReference type="Pfam" id="PF14580">
    <property type="entry name" value="LRR_9"/>
    <property type="match status" value="1"/>
</dbReference>
<dbReference type="EnsemblMetazoa" id="XM_011411970.2">
    <property type="protein sequence ID" value="XP_011410272.2"/>
    <property type="gene ID" value="LOC100635253"/>
</dbReference>
<proteinExistence type="predicted"/>
<feature type="region of interest" description="Disordered" evidence="6">
    <location>
        <begin position="497"/>
        <end position="558"/>
    </location>
</feature>
<dbReference type="PANTHER" id="PTHR45973:SF9">
    <property type="entry name" value="LEUCINE-RICH REPEAT-CONTAINING PROTEIN 46"/>
    <property type="match status" value="1"/>
</dbReference>
<reference evidence="7" key="2">
    <citation type="submission" date="2024-06" db="UniProtKB">
        <authorList>
            <consortium name="EnsemblMetazoa"/>
        </authorList>
    </citation>
    <scope>IDENTIFICATION</scope>
</reference>
<evidence type="ECO:0000256" key="6">
    <source>
        <dbReference type="SAM" id="MobiDB-lite"/>
    </source>
</evidence>
<evidence type="ECO:0000256" key="5">
    <source>
        <dbReference type="ARBA" id="ARBA00023273"/>
    </source>
</evidence>
<feature type="compositionally biased region" description="Pro residues" evidence="6">
    <location>
        <begin position="1"/>
        <end position="11"/>
    </location>
</feature>
<dbReference type="SUPFAM" id="SSF52075">
    <property type="entry name" value="Outer arm dynein light chain 1"/>
    <property type="match status" value="1"/>
</dbReference>
<evidence type="ECO:0000256" key="4">
    <source>
        <dbReference type="ARBA" id="ARBA00023069"/>
    </source>
</evidence>
<dbReference type="InterPro" id="IPR032675">
    <property type="entry name" value="LRR_dom_sf"/>
</dbReference>
<dbReference type="Gene3D" id="3.80.10.10">
    <property type="entry name" value="Ribonuclease Inhibitor"/>
    <property type="match status" value="2"/>
</dbReference>
<feature type="region of interest" description="Disordered" evidence="6">
    <location>
        <begin position="176"/>
        <end position="237"/>
    </location>
</feature>
<evidence type="ECO:0008006" key="9">
    <source>
        <dbReference type="Google" id="ProtNLM"/>
    </source>
</evidence>
<dbReference type="InterPro" id="IPR050576">
    <property type="entry name" value="Cilia_flagella_integrity"/>
</dbReference>
<feature type="compositionally biased region" description="Polar residues" evidence="6">
    <location>
        <begin position="207"/>
        <end position="226"/>
    </location>
</feature>
<dbReference type="SMART" id="SM00365">
    <property type="entry name" value="LRR_SD22"/>
    <property type="match status" value="4"/>
</dbReference>
<evidence type="ECO:0000256" key="3">
    <source>
        <dbReference type="ARBA" id="ARBA00022737"/>
    </source>
</evidence>